<dbReference type="PROSITE" id="PS51764">
    <property type="entry name" value="GH26"/>
    <property type="match status" value="1"/>
</dbReference>
<dbReference type="GO" id="GO:0006080">
    <property type="term" value="P:substituted mannan metabolic process"/>
    <property type="evidence" value="ECO:0007669"/>
    <property type="project" value="InterPro"/>
</dbReference>
<dbReference type="PANTHER" id="PTHR40079:SF6">
    <property type="entry name" value="GH26 DOMAIN-CONTAINING PROTEIN"/>
    <property type="match status" value="1"/>
</dbReference>
<dbReference type="Gene3D" id="3.20.20.80">
    <property type="entry name" value="Glycosidases"/>
    <property type="match status" value="1"/>
</dbReference>
<protein>
    <submittedName>
        <fullName evidence="7">Family 26 glycoside hydrolase</fullName>
    </submittedName>
</protein>
<dbReference type="Proteomes" id="UP000803844">
    <property type="component" value="Unassembled WGS sequence"/>
</dbReference>
<keyword evidence="8" id="KW-1185">Reference proteome</keyword>
<proteinExistence type="inferred from homology"/>
<dbReference type="GeneID" id="63842937"/>
<sequence>MTIKLAFYMLLSALLALGATASPAYYEDRSFIRDSEATSSIASNTSTSNSLPGLPSGCMISSKNIAWGWLPDDENSAVSISSLNSATGKKACFFGDYSKINDASYDGSDITYKAADAEGAIMVPSIMPVGVTWDQVTTTLAKQIGTVVEAFTKGGLVVYLRFAHEMNCYAKPGCATPAYPGGEDYAGFKKAWINVANVCKGITGCYMMWSPNLQDVSSLSNWWPGADYVDIVAVDHYPSSDSDVSAGFSSAYDDFYNTAVKPYGKPFMLGETAYGGSTKDDWVKAVTDSDFSSYPLYQGAMWFEYNKESNFYVVYDQSQSAIETFDSYFS</sequence>
<keyword evidence="2 4" id="KW-0378">Hydrolase</keyword>
<evidence type="ECO:0000256" key="2">
    <source>
        <dbReference type="ARBA" id="ARBA00022801"/>
    </source>
</evidence>
<dbReference type="InterPro" id="IPR000805">
    <property type="entry name" value="Glyco_hydro_26"/>
</dbReference>
<feature type="chain" id="PRO_5040352963" evidence="5">
    <location>
        <begin position="22"/>
        <end position="330"/>
    </location>
</feature>
<dbReference type="GO" id="GO:0016985">
    <property type="term" value="F:mannan endo-1,4-beta-mannosidase activity"/>
    <property type="evidence" value="ECO:0007669"/>
    <property type="project" value="InterPro"/>
</dbReference>
<organism evidence="7 8">
    <name type="scientific">Cryphonectria parasitica (strain ATCC 38755 / EP155)</name>
    <dbReference type="NCBI Taxonomy" id="660469"/>
    <lineage>
        <taxon>Eukaryota</taxon>
        <taxon>Fungi</taxon>
        <taxon>Dikarya</taxon>
        <taxon>Ascomycota</taxon>
        <taxon>Pezizomycotina</taxon>
        <taxon>Sordariomycetes</taxon>
        <taxon>Sordariomycetidae</taxon>
        <taxon>Diaporthales</taxon>
        <taxon>Cryphonectriaceae</taxon>
        <taxon>Cryphonectria-Endothia species complex</taxon>
        <taxon>Cryphonectria</taxon>
    </lineage>
</organism>
<keyword evidence="5" id="KW-0732">Signal</keyword>
<name>A0A9P5CM29_CRYP1</name>
<comment type="similarity">
    <text evidence="1 4">Belongs to the glycosyl hydrolase 26 family.</text>
</comment>
<evidence type="ECO:0000313" key="8">
    <source>
        <dbReference type="Proteomes" id="UP000803844"/>
    </source>
</evidence>
<accession>A0A9P5CM29</accession>
<dbReference type="OrthoDB" id="428177at2759"/>
<feature type="active site" description="Nucleophile" evidence="4">
    <location>
        <position position="271"/>
    </location>
</feature>
<feature type="signal peptide" evidence="5">
    <location>
        <begin position="1"/>
        <end position="21"/>
    </location>
</feature>
<reference evidence="7" key="1">
    <citation type="journal article" date="2020" name="Phytopathology">
        <title>Genome sequence of the chestnut blight fungus Cryphonectria parasitica EP155: A fundamental resource for an archetypical invasive plant pathogen.</title>
        <authorList>
            <person name="Crouch J.A."/>
            <person name="Dawe A."/>
            <person name="Aerts A."/>
            <person name="Barry K."/>
            <person name="Churchill A.C.L."/>
            <person name="Grimwood J."/>
            <person name="Hillman B."/>
            <person name="Milgroom M.G."/>
            <person name="Pangilinan J."/>
            <person name="Smith M."/>
            <person name="Salamov A."/>
            <person name="Schmutz J."/>
            <person name="Yadav J."/>
            <person name="Grigoriev I.V."/>
            <person name="Nuss D."/>
        </authorList>
    </citation>
    <scope>NUCLEOTIDE SEQUENCE</scope>
    <source>
        <strain evidence="7">EP155</strain>
    </source>
</reference>
<keyword evidence="3 4" id="KW-0326">Glycosidase</keyword>
<dbReference type="EMBL" id="MU032349">
    <property type="protein sequence ID" value="KAF3763939.1"/>
    <property type="molecule type" value="Genomic_DNA"/>
</dbReference>
<evidence type="ECO:0000256" key="4">
    <source>
        <dbReference type="PROSITE-ProRule" id="PRU01100"/>
    </source>
</evidence>
<feature type="active site" description="Proton donor" evidence="4">
    <location>
        <position position="165"/>
    </location>
</feature>
<gene>
    <name evidence="7" type="ORF">M406DRAFT_75164</name>
</gene>
<evidence type="ECO:0000313" key="7">
    <source>
        <dbReference type="EMBL" id="KAF3763939.1"/>
    </source>
</evidence>
<dbReference type="AlphaFoldDB" id="A0A9P5CM29"/>
<evidence type="ECO:0000256" key="1">
    <source>
        <dbReference type="ARBA" id="ARBA00007754"/>
    </source>
</evidence>
<comment type="caution">
    <text evidence="7">The sequence shown here is derived from an EMBL/GenBank/DDBJ whole genome shotgun (WGS) entry which is preliminary data.</text>
</comment>
<evidence type="ECO:0000256" key="3">
    <source>
        <dbReference type="ARBA" id="ARBA00023295"/>
    </source>
</evidence>
<dbReference type="SUPFAM" id="SSF51445">
    <property type="entry name" value="(Trans)glycosidases"/>
    <property type="match status" value="1"/>
</dbReference>
<dbReference type="InterPro" id="IPR017853">
    <property type="entry name" value="GH"/>
</dbReference>
<dbReference type="PANTHER" id="PTHR40079">
    <property type="entry name" value="MANNAN ENDO-1,4-BETA-MANNOSIDASE E-RELATED"/>
    <property type="match status" value="1"/>
</dbReference>
<evidence type="ECO:0000259" key="6">
    <source>
        <dbReference type="PROSITE" id="PS51764"/>
    </source>
</evidence>
<evidence type="ECO:0000256" key="5">
    <source>
        <dbReference type="SAM" id="SignalP"/>
    </source>
</evidence>
<dbReference type="RefSeq" id="XP_040774900.1">
    <property type="nucleotide sequence ID" value="XM_040925808.1"/>
</dbReference>
<dbReference type="Pfam" id="PF02156">
    <property type="entry name" value="Glyco_hydro_26"/>
    <property type="match status" value="1"/>
</dbReference>
<dbReference type="InterPro" id="IPR022790">
    <property type="entry name" value="GH26_dom"/>
</dbReference>
<feature type="domain" description="GH26" evidence="6">
    <location>
        <begin position="36"/>
        <end position="330"/>
    </location>
</feature>